<dbReference type="SUPFAM" id="SSF57889">
    <property type="entry name" value="Cysteine-rich domain"/>
    <property type="match status" value="1"/>
</dbReference>
<dbReference type="Gene3D" id="3.10.20.90">
    <property type="entry name" value="Phosphatidylinositol 3-kinase Catalytic Subunit, Chain A, domain 1"/>
    <property type="match status" value="1"/>
</dbReference>
<keyword evidence="1" id="KW-0479">Metal-binding</keyword>
<dbReference type="PROSITE" id="PS00479">
    <property type="entry name" value="ZF_DAG_PE_1"/>
    <property type="match status" value="1"/>
</dbReference>
<dbReference type="Pfam" id="PF07714">
    <property type="entry name" value="PK_Tyr_Ser-Thr"/>
    <property type="match status" value="1"/>
</dbReference>
<dbReference type="SMART" id="SM00109">
    <property type="entry name" value="C1"/>
    <property type="match status" value="1"/>
</dbReference>
<feature type="domain" description="Phorbol-ester/DAG-type" evidence="5">
    <location>
        <begin position="81"/>
        <end position="127"/>
    </location>
</feature>
<dbReference type="PROSITE" id="PS50081">
    <property type="entry name" value="ZF_DAG_PE_2"/>
    <property type="match status" value="1"/>
</dbReference>
<dbReference type="InterPro" id="IPR001245">
    <property type="entry name" value="Ser-Thr/Tyr_kinase_cat_dom"/>
</dbReference>
<dbReference type="CDD" id="cd20811">
    <property type="entry name" value="C1_Raf"/>
    <property type="match status" value="1"/>
</dbReference>
<name>A0ABY6LQ06_9ARAC</name>
<evidence type="ECO:0000256" key="1">
    <source>
        <dbReference type="ARBA" id="ARBA00022723"/>
    </source>
</evidence>
<dbReference type="PROSITE" id="PS51257">
    <property type="entry name" value="PROKAR_LIPOPROTEIN"/>
    <property type="match status" value="1"/>
</dbReference>
<dbReference type="InterPro" id="IPR000719">
    <property type="entry name" value="Prot_kinase_dom"/>
</dbReference>
<keyword evidence="2" id="KW-0862">Zinc</keyword>
<dbReference type="InterPro" id="IPR017441">
    <property type="entry name" value="Protein_kinase_ATP_BS"/>
</dbReference>
<dbReference type="SUPFAM" id="SSF56112">
    <property type="entry name" value="Protein kinase-like (PK-like)"/>
    <property type="match status" value="1"/>
</dbReference>
<sequence length="592" mass="66755">MAARCMENAPFLWHGGYMAAMGACYACRLMDLRGLGSHYCSRDVPTVLRAPLNWSDDISQLEGEEIEVVIRDKIPVTTSISHNFVRKTFFTLAFCECCRRLLFHGFRCQTCGYRFHQRCAAGVPTLCQPLRVEDNYYKHTRGTGHDNHVNLGCLRQPPGPESIQLPTGGSPSLIYDLSIPRATRTIHFCSQRLLQSGVLRQVACSELPGRLSPALRSVLQQSPVQSHLQPYADTECPGLPNQLPSYLEAKSKKNSRETIEDWEIPADEIQTGRRIGAGSFGTVYKGHWHGPVALKKLNVTNPSPAQLQAFKNEVAVLRKTRHVNVLLFMGYVSKPQLTIMTQWCEGSTLYKHLHVLEHKFEMLQLIEIARQTAQGMDYLHAKNIIHRDLKSNIHVVQAMIIMQFNFALADIFLHEDLTTVKIGDFGLATVKSRWSGAKPSDQPSGSVLWMAPEVIRMAEPAPYSFQSDVYACGIVLYELVTGHLPYSHIHNKDQILFMVGHGFLYPDLNIARSDTPKALLRLIEHCTKFNRDERPLFRQILASLENLARSLPKIHRSTSEPTLNRTSEDFHLMGVCASPKTPINSRVFAFNI</sequence>
<dbReference type="InterPro" id="IPR002219">
    <property type="entry name" value="PKC_DAG/PE"/>
</dbReference>
<accession>A0ABY6LQ06</accession>
<dbReference type="PROSITE" id="PS50011">
    <property type="entry name" value="PROTEIN_KINASE_DOM"/>
    <property type="match status" value="1"/>
</dbReference>
<dbReference type="PROSITE" id="PS00107">
    <property type="entry name" value="PROTEIN_KINASE_ATP"/>
    <property type="match status" value="1"/>
</dbReference>
<dbReference type="InterPro" id="IPR046349">
    <property type="entry name" value="C1-like_sf"/>
</dbReference>
<dbReference type="Proteomes" id="UP001235939">
    <property type="component" value="Chromosome 21"/>
</dbReference>
<evidence type="ECO:0000256" key="3">
    <source>
        <dbReference type="PROSITE-ProRule" id="PRU10141"/>
    </source>
</evidence>
<keyword evidence="3" id="KW-0547">Nucleotide-binding</keyword>
<dbReference type="PANTHER" id="PTHR44329:SF262">
    <property type="entry name" value="RAF HOMOLOG SERINE_THREONINE-PROTEIN KINASE RAF"/>
    <property type="match status" value="1"/>
</dbReference>
<dbReference type="Gene3D" id="3.30.60.20">
    <property type="match status" value="1"/>
</dbReference>
<keyword evidence="7" id="KW-1185">Reference proteome</keyword>
<keyword evidence="3" id="KW-0067">ATP-binding</keyword>
<dbReference type="Pfam" id="PF00130">
    <property type="entry name" value="C1_1"/>
    <property type="match status" value="1"/>
</dbReference>
<dbReference type="Gene3D" id="3.30.200.20">
    <property type="entry name" value="Phosphorylase Kinase, domain 1"/>
    <property type="match status" value="1"/>
</dbReference>
<gene>
    <name evidence="6" type="ORF">LAZ67_21002294</name>
</gene>
<dbReference type="PANTHER" id="PTHR44329">
    <property type="entry name" value="SERINE/THREONINE-PROTEIN KINASE TNNI3K-RELATED"/>
    <property type="match status" value="1"/>
</dbReference>
<protein>
    <submittedName>
        <fullName evidence="6">BRAF</fullName>
    </submittedName>
</protein>
<dbReference type="InterPro" id="IPR011009">
    <property type="entry name" value="Kinase-like_dom_sf"/>
</dbReference>
<evidence type="ECO:0000313" key="6">
    <source>
        <dbReference type="EMBL" id="UYV82462.1"/>
    </source>
</evidence>
<dbReference type="CDD" id="cd14062">
    <property type="entry name" value="STKc_Raf"/>
    <property type="match status" value="1"/>
</dbReference>
<dbReference type="InterPro" id="IPR051681">
    <property type="entry name" value="Ser/Thr_Kinases-Pseudokinases"/>
</dbReference>
<dbReference type="EMBL" id="CP092883">
    <property type="protein sequence ID" value="UYV82462.1"/>
    <property type="molecule type" value="Genomic_DNA"/>
</dbReference>
<evidence type="ECO:0000256" key="2">
    <source>
        <dbReference type="ARBA" id="ARBA00022833"/>
    </source>
</evidence>
<dbReference type="Gene3D" id="1.10.510.10">
    <property type="entry name" value="Transferase(Phosphotransferase) domain 1"/>
    <property type="match status" value="1"/>
</dbReference>
<feature type="binding site" evidence="3">
    <location>
        <position position="295"/>
    </location>
    <ligand>
        <name>ATP</name>
        <dbReference type="ChEBI" id="CHEBI:30616"/>
    </ligand>
</feature>
<feature type="domain" description="Protein kinase" evidence="4">
    <location>
        <begin position="269"/>
        <end position="547"/>
    </location>
</feature>
<evidence type="ECO:0000259" key="4">
    <source>
        <dbReference type="PROSITE" id="PS50011"/>
    </source>
</evidence>
<organism evidence="6 7">
    <name type="scientific">Cordylochernes scorpioides</name>
    <dbReference type="NCBI Taxonomy" id="51811"/>
    <lineage>
        <taxon>Eukaryota</taxon>
        <taxon>Metazoa</taxon>
        <taxon>Ecdysozoa</taxon>
        <taxon>Arthropoda</taxon>
        <taxon>Chelicerata</taxon>
        <taxon>Arachnida</taxon>
        <taxon>Pseudoscorpiones</taxon>
        <taxon>Cheliferoidea</taxon>
        <taxon>Chernetidae</taxon>
        <taxon>Cordylochernes</taxon>
    </lineage>
</organism>
<reference evidence="6 7" key="1">
    <citation type="submission" date="2022-01" db="EMBL/GenBank/DDBJ databases">
        <title>A chromosomal length assembly of Cordylochernes scorpioides.</title>
        <authorList>
            <person name="Zeh D."/>
            <person name="Zeh J."/>
        </authorList>
    </citation>
    <scope>NUCLEOTIDE SEQUENCE [LARGE SCALE GENOMIC DNA]</scope>
    <source>
        <strain evidence="6">IN4F17</strain>
        <tissue evidence="6">Whole Body</tissue>
    </source>
</reference>
<proteinExistence type="predicted"/>
<evidence type="ECO:0000259" key="5">
    <source>
        <dbReference type="PROSITE" id="PS50081"/>
    </source>
</evidence>
<evidence type="ECO:0000313" key="7">
    <source>
        <dbReference type="Proteomes" id="UP001235939"/>
    </source>
</evidence>